<feature type="transmembrane region" description="Helical" evidence="1">
    <location>
        <begin position="73"/>
        <end position="93"/>
    </location>
</feature>
<name>A0A840FEQ2_9SPHN</name>
<dbReference type="PANTHER" id="PTHR30273">
    <property type="entry name" value="PERIPLASMIC SIGNAL SENSOR AND SIGMA FACTOR ACTIVATOR FECR-RELATED"/>
    <property type="match status" value="1"/>
</dbReference>
<evidence type="ECO:0000259" key="2">
    <source>
        <dbReference type="Pfam" id="PF04773"/>
    </source>
</evidence>
<dbReference type="Proteomes" id="UP000529795">
    <property type="component" value="Unassembled WGS sequence"/>
</dbReference>
<proteinExistence type="predicted"/>
<keyword evidence="1" id="KW-1133">Transmembrane helix</keyword>
<dbReference type="GO" id="GO:0016989">
    <property type="term" value="F:sigma factor antagonist activity"/>
    <property type="evidence" value="ECO:0007669"/>
    <property type="project" value="TreeGrafter"/>
</dbReference>
<organism evidence="4 5">
    <name type="scientific">Sphingomonas jinjuensis</name>
    <dbReference type="NCBI Taxonomy" id="535907"/>
    <lineage>
        <taxon>Bacteria</taxon>
        <taxon>Pseudomonadati</taxon>
        <taxon>Pseudomonadota</taxon>
        <taxon>Alphaproteobacteria</taxon>
        <taxon>Sphingomonadales</taxon>
        <taxon>Sphingomonadaceae</taxon>
        <taxon>Sphingomonas</taxon>
    </lineage>
</organism>
<protein>
    <submittedName>
        <fullName evidence="4">Transmembrane sensor</fullName>
    </submittedName>
</protein>
<reference evidence="4 5" key="1">
    <citation type="submission" date="2020-08" db="EMBL/GenBank/DDBJ databases">
        <title>Genomic Encyclopedia of Type Strains, Phase IV (KMG-IV): sequencing the most valuable type-strain genomes for metagenomic binning, comparative biology and taxonomic classification.</title>
        <authorList>
            <person name="Goeker M."/>
        </authorList>
    </citation>
    <scope>NUCLEOTIDE SEQUENCE [LARGE SCALE GENOMIC DNA]</scope>
    <source>
        <strain evidence="4 5">YC6723</strain>
    </source>
</reference>
<accession>A0A840FEQ2</accession>
<comment type="caution">
    <text evidence="4">The sequence shown here is derived from an EMBL/GenBank/DDBJ whole genome shotgun (WGS) entry which is preliminary data.</text>
</comment>
<dbReference type="InterPro" id="IPR032623">
    <property type="entry name" value="FecR_N"/>
</dbReference>
<evidence type="ECO:0000313" key="5">
    <source>
        <dbReference type="Proteomes" id="UP000529795"/>
    </source>
</evidence>
<dbReference type="AlphaFoldDB" id="A0A840FEQ2"/>
<dbReference type="RefSeq" id="WP_343051011.1">
    <property type="nucleotide sequence ID" value="NZ_JACIEV010000005.1"/>
</dbReference>
<dbReference type="InterPro" id="IPR012373">
    <property type="entry name" value="Ferrdict_sens_TM"/>
</dbReference>
<dbReference type="Pfam" id="PF04773">
    <property type="entry name" value="FecR"/>
    <property type="match status" value="1"/>
</dbReference>
<evidence type="ECO:0000313" key="4">
    <source>
        <dbReference type="EMBL" id="MBB4154214.1"/>
    </source>
</evidence>
<keyword evidence="1" id="KW-0472">Membrane</keyword>
<dbReference type="InterPro" id="IPR006860">
    <property type="entry name" value="FecR"/>
</dbReference>
<dbReference type="EMBL" id="JACIEV010000005">
    <property type="protein sequence ID" value="MBB4154214.1"/>
    <property type="molecule type" value="Genomic_DNA"/>
</dbReference>
<sequence>MTTDTRIIDEAIDWHLREPTMSADDWAAFVVWLEADAAHRAAYDRVALADRQMPPVPEPMVAANDDAPVARRWPWLAGGSIAAALVAALALAVMTAKGPQPYAVETAAGERRAIALDDGTRIDLSGGTRLTLDHGDPRVASLDRGQAVFAVRHDAGKPFTLTAGTLTVRDVGTVFDVARTGARLNVEVAEGSVIVQPEGERILLAKGQTLAADPATGAAVRGTIDPDAVGGWRSGRIAFTRATLADVAATWQRLYGTKVVMAGELPNRPFTGMVELTGKAERDVPHVAALIGVDWRRRGDDWIIGTSVRAPR</sequence>
<dbReference type="Gene3D" id="2.60.120.1440">
    <property type="match status" value="1"/>
</dbReference>
<dbReference type="Pfam" id="PF16220">
    <property type="entry name" value="DUF4880"/>
    <property type="match status" value="1"/>
</dbReference>
<feature type="domain" description="FecR protein" evidence="2">
    <location>
        <begin position="104"/>
        <end position="193"/>
    </location>
</feature>
<evidence type="ECO:0000256" key="1">
    <source>
        <dbReference type="SAM" id="Phobius"/>
    </source>
</evidence>
<keyword evidence="1 4" id="KW-0812">Transmembrane</keyword>
<keyword evidence="5" id="KW-1185">Reference proteome</keyword>
<evidence type="ECO:0000259" key="3">
    <source>
        <dbReference type="Pfam" id="PF16220"/>
    </source>
</evidence>
<dbReference type="PIRSF" id="PIRSF018266">
    <property type="entry name" value="FecR"/>
    <property type="match status" value="1"/>
</dbReference>
<gene>
    <name evidence="4" type="ORF">GGQ80_002124</name>
</gene>
<feature type="domain" description="FecR N-terminal" evidence="3">
    <location>
        <begin position="9"/>
        <end position="47"/>
    </location>
</feature>
<dbReference type="PANTHER" id="PTHR30273:SF2">
    <property type="entry name" value="PROTEIN FECR"/>
    <property type="match status" value="1"/>
</dbReference>